<gene>
    <name evidence="8" type="primary">virD4</name>
</gene>
<dbReference type="PANTHER" id="PTHR37937">
    <property type="entry name" value="CONJUGATIVE TRANSFER: DNA TRANSPORT"/>
    <property type="match status" value="1"/>
</dbReference>
<dbReference type="InterPro" id="IPR027417">
    <property type="entry name" value="P-loop_NTPase"/>
</dbReference>
<dbReference type="CDD" id="cd01127">
    <property type="entry name" value="TrwB_TraG_TraD_VirD4"/>
    <property type="match status" value="1"/>
</dbReference>
<name>Q6TFQ8_ERWAM</name>
<feature type="compositionally biased region" description="Polar residues" evidence="7">
    <location>
        <begin position="403"/>
        <end position="414"/>
    </location>
</feature>
<feature type="region of interest" description="Disordered" evidence="7">
    <location>
        <begin position="403"/>
        <end position="423"/>
    </location>
</feature>
<accession>Q6TFQ8</accession>
<proteinExistence type="inferred from homology"/>
<dbReference type="EMBL" id="AY422215">
    <property type="protein sequence ID" value="AAQ97962.1"/>
    <property type="molecule type" value="Genomic_DNA"/>
</dbReference>
<keyword evidence="8" id="KW-0614">Plasmid</keyword>
<keyword evidence="5" id="KW-1133">Transmembrane helix</keyword>
<sequence length="535" mass="60358">MSRKQKGVPPGWENVDGKLIQREIVTFPPLLLGKDPYSGNFIAAYGQTYLKLAAPPSSGKDVGVVTPNLLQYSHSIVCNDIKFESFNDTAGYRHACGQRVYRFSPGLLDTHHWNPFRYVRTDPLNRLGDLRSMGASLYIPDNEKNASWYENASSAWVAISLFLLETDGEYPLSLPQVYEIVSLGQDMGAWFQQQIDERKAKNKPLSDETVRELTGLIAATKGKNFSELLNFITRPMKVYGEKTVALAVTDSDDPAENIEFSRLRQERTTIYFCVTEPEMKKFAGLMNLFYSQAIRANSKLLPKHGGNLDDGSLRYKYQVLLLMNEFAVMGRMEVMETAPALTRGNGLRYAIIFQNENQVCSSTCYGREGGRALLGTFHNDIVFTPGDMDVATEYSKRLGNTTVRVPSDNTSVSEGSRRSKGRTWSLQSRPLMLPQEVNELPYSDELIFMAATKNTPALKIHAKKIIWYEEPVFIERVDWQRYPLPPVPVGNADKIKGLVKTVVSPSRNVKLANPQGDDIRREDARRIRADRKEIT</sequence>
<evidence type="ECO:0000256" key="1">
    <source>
        <dbReference type="ARBA" id="ARBA00004651"/>
    </source>
</evidence>
<comment type="similarity">
    <text evidence="2">Belongs to the VirD4/TraG family.</text>
</comment>
<dbReference type="RefSeq" id="WP_011154504.1">
    <property type="nucleotide sequence ID" value="NC_005247.1"/>
</dbReference>
<protein>
    <submittedName>
        <fullName evidence="8">VirD4</fullName>
    </submittedName>
</protein>
<dbReference type="GO" id="GO:0005886">
    <property type="term" value="C:plasma membrane"/>
    <property type="evidence" value="ECO:0007669"/>
    <property type="project" value="UniProtKB-SubCell"/>
</dbReference>
<comment type="subcellular location">
    <subcellularLocation>
        <location evidence="1">Cell membrane</location>
        <topology evidence="1">Multi-pass membrane protein</topology>
    </subcellularLocation>
</comment>
<keyword evidence="6" id="KW-0472">Membrane</keyword>
<dbReference type="SUPFAM" id="SSF52540">
    <property type="entry name" value="P-loop containing nucleoside triphosphate hydrolases"/>
    <property type="match status" value="1"/>
</dbReference>
<evidence type="ECO:0000256" key="6">
    <source>
        <dbReference type="ARBA" id="ARBA00023136"/>
    </source>
</evidence>
<dbReference type="AlphaFoldDB" id="Q6TFQ8"/>
<dbReference type="InterPro" id="IPR003688">
    <property type="entry name" value="TraG/VirD4"/>
</dbReference>
<evidence type="ECO:0000256" key="5">
    <source>
        <dbReference type="ARBA" id="ARBA00022989"/>
    </source>
</evidence>
<evidence type="ECO:0000256" key="3">
    <source>
        <dbReference type="ARBA" id="ARBA00022475"/>
    </source>
</evidence>
<dbReference type="PANTHER" id="PTHR37937:SF1">
    <property type="entry name" value="CONJUGATIVE TRANSFER: DNA TRANSPORT"/>
    <property type="match status" value="1"/>
</dbReference>
<evidence type="ECO:0000313" key="8">
    <source>
        <dbReference type="EMBL" id="AAQ97962.1"/>
    </source>
</evidence>
<keyword evidence="4" id="KW-0812">Transmembrane</keyword>
<organism evidence="8">
    <name type="scientific">Erwinia amylovora</name>
    <name type="common">Fire blight bacteria</name>
    <dbReference type="NCBI Taxonomy" id="552"/>
    <lineage>
        <taxon>Bacteria</taxon>
        <taxon>Pseudomonadati</taxon>
        <taxon>Pseudomonadota</taxon>
        <taxon>Gammaproteobacteria</taxon>
        <taxon>Enterobacterales</taxon>
        <taxon>Erwiniaceae</taxon>
        <taxon>Erwinia</taxon>
    </lineage>
</organism>
<keyword evidence="3" id="KW-1003">Cell membrane</keyword>
<reference evidence="8" key="1">
    <citation type="submission" date="2003-09" db="EMBL/GenBank/DDBJ databases">
        <title>Plasmid diversity in Erwinia amylovora: sequence determination of pEU30 (30,314 bp) and pEL60 (60,145 bp) and analysis of variation in plasmid pEA29.</title>
        <authorList>
            <person name="Foster G.C."/>
            <person name="McGhee G.C."/>
            <person name="Jones A.L."/>
            <person name="Sundin G.W."/>
        </authorList>
    </citation>
    <scope>NUCLEOTIDE SEQUENCE</scope>
    <source>
        <strain evidence="8">UTRJ2</strain>
        <plasmid evidence="8">pEU30</plasmid>
    </source>
</reference>
<dbReference type="Pfam" id="PF02534">
    <property type="entry name" value="T4SS-DNA_transf"/>
    <property type="match status" value="1"/>
</dbReference>
<evidence type="ECO:0000256" key="2">
    <source>
        <dbReference type="ARBA" id="ARBA00008806"/>
    </source>
</evidence>
<feature type="compositionally biased region" description="Basic and acidic residues" evidence="7">
    <location>
        <begin position="517"/>
        <end position="535"/>
    </location>
</feature>
<evidence type="ECO:0000256" key="4">
    <source>
        <dbReference type="ARBA" id="ARBA00022692"/>
    </source>
</evidence>
<dbReference type="InterPro" id="IPR051539">
    <property type="entry name" value="T4SS-coupling_protein"/>
</dbReference>
<evidence type="ECO:0000256" key="7">
    <source>
        <dbReference type="SAM" id="MobiDB-lite"/>
    </source>
</evidence>
<dbReference type="GeneID" id="97918290"/>
<geneLocation type="plasmid" evidence="8">
    <name>pEU30</name>
</geneLocation>
<dbReference type="Gene3D" id="3.40.50.300">
    <property type="entry name" value="P-loop containing nucleotide triphosphate hydrolases"/>
    <property type="match status" value="1"/>
</dbReference>
<feature type="region of interest" description="Disordered" evidence="7">
    <location>
        <begin position="511"/>
        <end position="535"/>
    </location>
</feature>